<dbReference type="EMBL" id="QTJW01000017">
    <property type="protein sequence ID" value="RGD68322.1"/>
    <property type="molecule type" value="Genomic_DNA"/>
</dbReference>
<evidence type="ECO:0000313" key="2">
    <source>
        <dbReference type="EMBL" id="RGD68322.1"/>
    </source>
</evidence>
<proteinExistence type="predicted"/>
<gene>
    <name evidence="2" type="ORF">DWX31_22680</name>
</gene>
<dbReference type="Pfam" id="PF13155">
    <property type="entry name" value="Toprim_2"/>
    <property type="match status" value="1"/>
</dbReference>
<dbReference type="AlphaFoldDB" id="A0A3E3DGB0"/>
<dbReference type="Pfam" id="PF13154">
    <property type="entry name" value="DUF3991"/>
    <property type="match status" value="1"/>
</dbReference>
<evidence type="ECO:0000313" key="3">
    <source>
        <dbReference type="Proteomes" id="UP000261023"/>
    </source>
</evidence>
<dbReference type="InterPro" id="IPR025054">
    <property type="entry name" value="DUF3991"/>
</dbReference>
<organism evidence="2 3">
    <name type="scientific">Hungatella hathewayi</name>
    <dbReference type="NCBI Taxonomy" id="154046"/>
    <lineage>
        <taxon>Bacteria</taxon>
        <taxon>Bacillati</taxon>
        <taxon>Bacillota</taxon>
        <taxon>Clostridia</taxon>
        <taxon>Lachnospirales</taxon>
        <taxon>Lachnospiraceae</taxon>
        <taxon>Hungatella</taxon>
    </lineage>
</organism>
<name>A0A3E3DGB0_9FIRM</name>
<sequence>MRNVWNDEEVEMVTKQKPMPFTKEEVEQIYNTNIIDFAMENGLILEKGDANTVHVKNSGGLYLFKHGRGFHWFTTGKHGNIVEFAMEYFGLSKVEAMERVLGSRAYGSTIIVAGPVKEKTKKEMVLPPRDRNNNRAAQYLISDRKLDEDIVYALMDQGRIFQVRQEINGKKYVNCAFVGYDQEDTPRYCSLREMKLHGGFRQDIENSDKTYGFLMPGRGKRVYAFEAPIDAISHATLCKRFGIDWTKDYRVSEGCLSDRALERFLKNHPEIKEIVFCYDNDTEGHLPDGTPHNHGQVKVEEMKKKYEKLGYWTAIQTPHLKDFNQDLMEYYPSPEQEKMKDEEMER</sequence>
<dbReference type="Proteomes" id="UP000261023">
    <property type="component" value="Unassembled WGS sequence"/>
</dbReference>
<comment type="caution">
    <text evidence="2">The sequence shown here is derived from an EMBL/GenBank/DDBJ whole genome shotgun (WGS) entry which is preliminary data.</text>
</comment>
<evidence type="ECO:0000259" key="1">
    <source>
        <dbReference type="Pfam" id="PF13154"/>
    </source>
</evidence>
<dbReference type="Gene3D" id="3.40.1360.10">
    <property type="match status" value="1"/>
</dbReference>
<dbReference type="SUPFAM" id="SSF57783">
    <property type="entry name" value="Zinc beta-ribbon"/>
    <property type="match status" value="1"/>
</dbReference>
<dbReference type="OrthoDB" id="9802530at2"/>
<accession>A0A3E3DGB0</accession>
<feature type="domain" description="DUF3991" evidence="1">
    <location>
        <begin position="138"/>
        <end position="211"/>
    </location>
</feature>
<reference evidence="2 3" key="1">
    <citation type="submission" date="2018-08" db="EMBL/GenBank/DDBJ databases">
        <title>A genome reference for cultivated species of the human gut microbiota.</title>
        <authorList>
            <person name="Zou Y."/>
            <person name="Xue W."/>
            <person name="Luo G."/>
        </authorList>
    </citation>
    <scope>NUCLEOTIDE SEQUENCE [LARGE SCALE GENOMIC DNA]</scope>
    <source>
        <strain evidence="2 3">AF19-13AC</strain>
    </source>
</reference>
<protein>
    <submittedName>
        <fullName evidence="2">DUF3991 domain-containing protein</fullName>
    </submittedName>
</protein>